<comment type="caution">
    <text evidence="1">The sequence shown here is derived from an EMBL/GenBank/DDBJ whole genome shotgun (WGS) entry which is preliminary data.</text>
</comment>
<dbReference type="EMBL" id="JAAVMX010000002">
    <property type="protein sequence ID" value="KAF4512284.1"/>
    <property type="molecule type" value="Genomic_DNA"/>
</dbReference>
<accession>A0A8H4V8Y6</accession>
<evidence type="ECO:0000313" key="2">
    <source>
        <dbReference type="Proteomes" id="UP000557566"/>
    </source>
</evidence>
<protein>
    <submittedName>
        <fullName evidence="1">Uncharacterized protein</fullName>
    </submittedName>
</protein>
<dbReference type="OrthoDB" id="8905873at2759"/>
<dbReference type="Proteomes" id="UP000557566">
    <property type="component" value="Unassembled WGS sequence"/>
</dbReference>
<keyword evidence="2" id="KW-1185">Reference proteome</keyword>
<evidence type="ECO:0000313" key="1">
    <source>
        <dbReference type="EMBL" id="KAF4512284.1"/>
    </source>
</evidence>
<dbReference type="AlphaFoldDB" id="A0A8H4V8Y6"/>
<proteinExistence type="predicted"/>
<reference evidence="1 2" key="1">
    <citation type="journal article" date="2020" name="Genome Biol. Evol.">
        <title>A new high-quality draft genome assembly of the Chinese cordyceps Ophiocordyceps sinensis.</title>
        <authorList>
            <person name="Shu R."/>
            <person name="Zhang J."/>
            <person name="Meng Q."/>
            <person name="Zhang H."/>
            <person name="Zhou G."/>
            <person name="Li M."/>
            <person name="Wu P."/>
            <person name="Zhao Y."/>
            <person name="Chen C."/>
            <person name="Qin Q."/>
        </authorList>
    </citation>
    <scope>NUCLEOTIDE SEQUENCE [LARGE SCALE GENOMIC DNA]</scope>
    <source>
        <strain evidence="1 2">IOZ07</strain>
    </source>
</reference>
<name>A0A8H4V8Y6_9HYPO</name>
<sequence>MGPESLGEYMGKVFTTLVRPVKVTPVPFVRELASFELASFELASFELASFELASFLDNGHPVLRGLFTRATWPAQIAQFRHLLWKQLQHSLDDGITPLAQGGARGVLFRVLLAYGYTFVTEGTVRVFIKCLEHEVAVYERLQPSQGLHVPVFLACSRRRKTMGWATSTPVGASGAEQAI</sequence>
<organism evidence="1 2">
    <name type="scientific">Ophiocordyceps sinensis</name>
    <dbReference type="NCBI Taxonomy" id="72228"/>
    <lineage>
        <taxon>Eukaryota</taxon>
        <taxon>Fungi</taxon>
        <taxon>Dikarya</taxon>
        <taxon>Ascomycota</taxon>
        <taxon>Pezizomycotina</taxon>
        <taxon>Sordariomycetes</taxon>
        <taxon>Hypocreomycetidae</taxon>
        <taxon>Hypocreales</taxon>
        <taxon>Ophiocordycipitaceae</taxon>
        <taxon>Ophiocordyceps</taxon>
    </lineage>
</organism>
<gene>
    <name evidence="1" type="ORF">G6O67_001447</name>
</gene>